<dbReference type="AlphaFoldDB" id="A0A497EK56"/>
<evidence type="ECO:0000313" key="2">
    <source>
        <dbReference type="Proteomes" id="UP000278475"/>
    </source>
</evidence>
<protein>
    <submittedName>
        <fullName evidence="1">Uncharacterized protein</fullName>
    </submittedName>
</protein>
<dbReference type="EMBL" id="QMQV01000194">
    <property type="protein sequence ID" value="RLE46279.1"/>
    <property type="molecule type" value="Genomic_DNA"/>
</dbReference>
<gene>
    <name evidence="1" type="ORF">DRJ31_10200</name>
</gene>
<dbReference type="Proteomes" id="UP000278475">
    <property type="component" value="Unassembled WGS sequence"/>
</dbReference>
<comment type="caution">
    <text evidence="1">The sequence shown here is derived from an EMBL/GenBank/DDBJ whole genome shotgun (WGS) entry which is preliminary data.</text>
</comment>
<organism evidence="1 2">
    <name type="scientific">Thermoproteota archaeon</name>
    <dbReference type="NCBI Taxonomy" id="2056631"/>
    <lineage>
        <taxon>Archaea</taxon>
        <taxon>Thermoproteota</taxon>
    </lineage>
</organism>
<sequence length="76" mass="9010">MPNIRLSEETYNALRELKWLMSIAFGRELTFDEVIATLIQNRVELEIDVGLPKELIKDVYRGIRRIRREEVDHVKA</sequence>
<evidence type="ECO:0000313" key="1">
    <source>
        <dbReference type="EMBL" id="RLE46279.1"/>
    </source>
</evidence>
<name>A0A497EK56_9CREN</name>
<accession>A0A497EK56</accession>
<reference evidence="1 2" key="1">
    <citation type="submission" date="2018-06" db="EMBL/GenBank/DDBJ databases">
        <title>Extensive metabolic versatility and redundancy in microbially diverse, dynamic hydrothermal sediments.</title>
        <authorList>
            <person name="Dombrowski N."/>
            <person name="Teske A."/>
            <person name="Baker B.J."/>
        </authorList>
    </citation>
    <scope>NUCLEOTIDE SEQUENCE [LARGE SCALE GENOMIC DNA]</scope>
    <source>
        <strain evidence="1">B66_G16</strain>
    </source>
</reference>
<proteinExistence type="predicted"/>